<name>A0AB33INY6_9BACT</name>
<dbReference type="InterPro" id="IPR008792">
    <property type="entry name" value="PQQD"/>
</dbReference>
<gene>
    <name evidence="1" type="ORF">GTC17253_06900</name>
</gene>
<evidence type="ECO:0000313" key="1">
    <source>
        <dbReference type="EMBL" id="BFO70724.1"/>
    </source>
</evidence>
<reference evidence="1" key="1">
    <citation type="submission" date="2024-07" db="EMBL/GenBank/DDBJ databases">
        <title>Complete genome sequence of Prevotella sp. YM-2024 GTC17253.</title>
        <authorList>
            <person name="Hayashi M."/>
            <person name="Muto Y."/>
            <person name="Tanaka K."/>
            <person name="Niwa H."/>
        </authorList>
    </citation>
    <scope>NUCLEOTIDE SEQUENCE</scope>
    <source>
        <strain evidence="1">GTC17253</strain>
    </source>
</reference>
<dbReference type="Pfam" id="PF05402">
    <property type="entry name" value="PqqD"/>
    <property type="match status" value="1"/>
</dbReference>
<dbReference type="AlphaFoldDB" id="A0AB33INY6"/>
<accession>A0AB33INY6</accession>
<protein>
    <recommendedName>
        <fullName evidence="2">PqqD family protein</fullName>
    </recommendedName>
</protein>
<evidence type="ECO:0008006" key="2">
    <source>
        <dbReference type="Google" id="ProtNLM"/>
    </source>
</evidence>
<organism evidence="1">
    <name type="scientific">Prevotella sp. GTC17253</name>
    <dbReference type="NCBI Taxonomy" id="3236793"/>
    <lineage>
        <taxon>Bacteria</taxon>
        <taxon>Pseudomonadati</taxon>
        <taxon>Bacteroidota</taxon>
        <taxon>Bacteroidia</taxon>
        <taxon>Bacteroidales</taxon>
        <taxon>Prevotellaceae</taxon>
        <taxon>Prevotella</taxon>
    </lineage>
</organism>
<dbReference type="EMBL" id="AP035785">
    <property type="protein sequence ID" value="BFO70724.1"/>
    <property type="molecule type" value="Genomic_DNA"/>
</dbReference>
<proteinExistence type="predicted"/>
<sequence>MKIKEGFTLLDVCGEHIVVAEGETNIDFNNILSLSDSASFLWENIKDKDFNVDTLATLLTDEYEVSYEIAKRDSQILIDKLLEMGIIA</sequence>